<organism evidence="2 3">
    <name type="scientific">Streptomyces osmaniensis</name>
    <dbReference type="NCBI Taxonomy" id="593134"/>
    <lineage>
        <taxon>Bacteria</taxon>
        <taxon>Bacillati</taxon>
        <taxon>Actinomycetota</taxon>
        <taxon>Actinomycetes</taxon>
        <taxon>Kitasatosporales</taxon>
        <taxon>Streptomycetaceae</taxon>
        <taxon>Streptomyces</taxon>
    </lineage>
</organism>
<evidence type="ECO:0000313" key="2">
    <source>
        <dbReference type="EMBL" id="GAA3595369.1"/>
    </source>
</evidence>
<protein>
    <recommendedName>
        <fullName evidence="4">Transposase</fullName>
    </recommendedName>
</protein>
<name>A0ABP6Z0R2_9ACTN</name>
<accession>A0ABP6Z0R2</accession>
<proteinExistence type="predicted"/>
<dbReference type="EMBL" id="BAABCE010000038">
    <property type="protein sequence ID" value="GAA3595369.1"/>
    <property type="molecule type" value="Genomic_DNA"/>
</dbReference>
<comment type="caution">
    <text evidence="2">The sequence shown here is derived from an EMBL/GenBank/DDBJ whole genome shotgun (WGS) entry which is preliminary data.</text>
</comment>
<dbReference type="Proteomes" id="UP001500707">
    <property type="component" value="Unassembled WGS sequence"/>
</dbReference>
<evidence type="ECO:0000313" key="3">
    <source>
        <dbReference type="Proteomes" id="UP001500707"/>
    </source>
</evidence>
<keyword evidence="3" id="KW-1185">Reference proteome</keyword>
<evidence type="ECO:0000256" key="1">
    <source>
        <dbReference type="SAM" id="MobiDB-lite"/>
    </source>
</evidence>
<evidence type="ECO:0008006" key="4">
    <source>
        <dbReference type="Google" id="ProtNLM"/>
    </source>
</evidence>
<feature type="compositionally biased region" description="Basic and acidic residues" evidence="1">
    <location>
        <begin position="32"/>
        <end position="43"/>
    </location>
</feature>
<sequence length="59" mass="6824">MARRGEGKLYLCADQFATVEWVDWFNKRPHTATRDIPPHEHETNYYTQHQPQPAAGANA</sequence>
<reference evidence="3" key="1">
    <citation type="journal article" date="2019" name="Int. J. Syst. Evol. Microbiol.">
        <title>The Global Catalogue of Microorganisms (GCM) 10K type strain sequencing project: providing services to taxonomists for standard genome sequencing and annotation.</title>
        <authorList>
            <consortium name="The Broad Institute Genomics Platform"/>
            <consortium name="The Broad Institute Genome Sequencing Center for Infectious Disease"/>
            <person name="Wu L."/>
            <person name="Ma J."/>
        </authorList>
    </citation>
    <scope>NUCLEOTIDE SEQUENCE [LARGE SCALE GENOMIC DNA]</scope>
    <source>
        <strain evidence="3">JCM 17656</strain>
    </source>
</reference>
<gene>
    <name evidence="2" type="ORF">GCM10022295_90710</name>
</gene>
<feature type="region of interest" description="Disordered" evidence="1">
    <location>
        <begin position="30"/>
        <end position="59"/>
    </location>
</feature>